<keyword evidence="3" id="KW-0238">DNA-binding</keyword>
<name>A0A1H0NGN3_9ACTN</name>
<evidence type="ECO:0000313" key="3">
    <source>
        <dbReference type="EMBL" id="SDO91833.1"/>
    </source>
</evidence>
<dbReference type="AlphaFoldDB" id="A0A1H0NGN3"/>
<dbReference type="Gene3D" id="1.10.10.10">
    <property type="entry name" value="Winged helix-like DNA-binding domain superfamily/Winged helix DNA-binding domain"/>
    <property type="match status" value="1"/>
</dbReference>
<sequence length="199" mass="21738">MTGDTSVGAPSWAGEPADIDRPAGADQAAEIADSIITMMRIYGSIKARIASAADPETTALFPLVRLVKEGPRRAKELAESMNADPSTVSRQVATLVRTGMVERKADPDDGRASILVPTELGVCRVQEHFVNRGQMIEPMIADWPAEDRSNFLRLLRRYTQSLEDHRDEVLTSMNRSHHLHAAASAGTPPRPQASIERSN</sequence>
<evidence type="ECO:0000313" key="4">
    <source>
        <dbReference type="Proteomes" id="UP000198741"/>
    </source>
</evidence>
<dbReference type="InterPro" id="IPR036390">
    <property type="entry name" value="WH_DNA-bd_sf"/>
</dbReference>
<dbReference type="GO" id="GO:0006950">
    <property type="term" value="P:response to stress"/>
    <property type="evidence" value="ECO:0007669"/>
    <property type="project" value="TreeGrafter"/>
</dbReference>
<dbReference type="STRING" id="1090615.SAMN04515671_2354"/>
<dbReference type="CDD" id="cd00090">
    <property type="entry name" value="HTH_ARSR"/>
    <property type="match status" value="1"/>
</dbReference>
<feature type="region of interest" description="Disordered" evidence="1">
    <location>
        <begin position="1"/>
        <end position="25"/>
    </location>
</feature>
<dbReference type="GO" id="GO:0003677">
    <property type="term" value="F:DNA binding"/>
    <property type="evidence" value="ECO:0007669"/>
    <property type="project" value="UniProtKB-KW"/>
</dbReference>
<gene>
    <name evidence="3" type="ORF">SAMN04515671_2354</name>
</gene>
<protein>
    <submittedName>
        <fullName evidence="3">DNA-binding transcriptional regulator, MarR family</fullName>
    </submittedName>
</protein>
<dbReference type="PANTHER" id="PTHR33164">
    <property type="entry name" value="TRANSCRIPTIONAL REGULATOR, MARR FAMILY"/>
    <property type="match status" value="1"/>
</dbReference>
<dbReference type="RefSeq" id="WP_090476107.1">
    <property type="nucleotide sequence ID" value="NZ_LT629710.1"/>
</dbReference>
<dbReference type="InterPro" id="IPR039422">
    <property type="entry name" value="MarR/SlyA-like"/>
</dbReference>
<dbReference type="Proteomes" id="UP000198741">
    <property type="component" value="Chromosome I"/>
</dbReference>
<dbReference type="Pfam" id="PF01047">
    <property type="entry name" value="MarR"/>
    <property type="match status" value="1"/>
</dbReference>
<organism evidence="3 4">
    <name type="scientific">Nakamurella panacisegetis</name>
    <dbReference type="NCBI Taxonomy" id="1090615"/>
    <lineage>
        <taxon>Bacteria</taxon>
        <taxon>Bacillati</taxon>
        <taxon>Actinomycetota</taxon>
        <taxon>Actinomycetes</taxon>
        <taxon>Nakamurellales</taxon>
        <taxon>Nakamurellaceae</taxon>
        <taxon>Nakamurella</taxon>
    </lineage>
</organism>
<feature type="region of interest" description="Disordered" evidence="1">
    <location>
        <begin position="179"/>
        <end position="199"/>
    </location>
</feature>
<evidence type="ECO:0000256" key="1">
    <source>
        <dbReference type="SAM" id="MobiDB-lite"/>
    </source>
</evidence>
<reference evidence="3 4" key="1">
    <citation type="submission" date="2016-10" db="EMBL/GenBank/DDBJ databases">
        <authorList>
            <person name="de Groot N.N."/>
        </authorList>
    </citation>
    <scope>NUCLEOTIDE SEQUENCE [LARGE SCALE GENOMIC DNA]</scope>
    <source>
        <strain evidence="4">P4-7,KCTC 19426,CECT 7604</strain>
    </source>
</reference>
<evidence type="ECO:0000259" key="2">
    <source>
        <dbReference type="SMART" id="SM00347"/>
    </source>
</evidence>
<accession>A0A1H0NGN3</accession>
<dbReference type="PANTHER" id="PTHR33164:SF57">
    <property type="entry name" value="MARR-FAMILY TRANSCRIPTIONAL REGULATOR"/>
    <property type="match status" value="1"/>
</dbReference>
<dbReference type="GO" id="GO:0003700">
    <property type="term" value="F:DNA-binding transcription factor activity"/>
    <property type="evidence" value="ECO:0007669"/>
    <property type="project" value="InterPro"/>
</dbReference>
<dbReference type="InterPro" id="IPR036388">
    <property type="entry name" value="WH-like_DNA-bd_sf"/>
</dbReference>
<proteinExistence type="predicted"/>
<keyword evidence="4" id="KW-1185">Reference proteome</keyword>
<dbReference type="InterPro" id="IPR011991">
    <property type="entry name" value="ArsR-like_HTH"/>
</dbReference>
<dbReference type="SUPFAM" id="SSF46785">
    <property type="entry name" value="Winged helix' DNA-binding domain"/>
    <property type="match status" value="1"/>
</dbReference>
<feature type="domain" description="HTH marR-type" evidence="2">
    <location>
        <begin position="48"/>
        <end position="148"/>
    </location>
</feature>
<dbReference type="EMBL" id="LT629710">
    <property type="protein sequence ID" value="SDO91833.1"/>
    <property type="molecule type" value="Genomic_DNA"/>
</dbReference>
<dbReference type="OrthoDB" id="4485201at2"/>
<dbReference type="SMART" id="SM00347">
    <property type="entry name" value="HTH_MARR"/>
    <property type="match status" value="1"/>
</dbReference>
<dbReference type="InterPro" id="IPR000835">
    <property type="entry name" value="HTH_MarR-typ"/>
</dbReference>